<feature type="transmembrane region" description="Helical" evidence="6">
    <location>
        <begin position="184"/>
        <end position="203"/>
    </location>
</feature>
<dbReference type="PANTHER" id="PTHR30520">
    <property type="entry name" value="FORMATE TRANSPORTER-RELATED"/>
    <property type="match status" value="1"/>
</dbReference>
<feature type="transmembrane region" description="Helical" evidence="6">
    <location>
        <begin position="284"/>
        <end position="305"/>
    </location>
</feature>
<comment type="similarity">
    <text evidence="5">Belongs to the FNT transporter (TC 1.A.16) family.</text>
</comment>
<comment type="subcellular location">
    <subcellularLocation>
        <location evidence="1">Membrane</location>
        <topology evidence="1">Multi-pass membrane protein</topology>
    </subcellularLocation>
</comment>
<evidence type="ECO:0000256" key="1">
    <source>
        <dbReference type="ARBA" id="ARBA00004141"/>
    </source>
</evidence>
<dbReference type="AlphaFoldDB" id="K0IFB0"/>
<keyword evidence="3 6" id="KW-1133">Transmembrane helix</keyword>
<dbReference type="STRING" id="1237085.Ngar_c31450"/>
<dbReference type="GO" id="GO:0005886">
    <property type="term" value="C:plasma membrane"/>
    <property type="evidence" value="ECO:0007669"/>
    <property type="project" value="TreeGrafter"/>
</dbReference>
<dbReference type="InterPro" id="IPR023271">
    <property type="entry name" value="Aquaporin-like"/>
</dbReference>
<dbReference type="EMBL" id="CP002408">
    <property type="protein sequence ID" value="AFU60061.1"/>
    <property type="molecule type" value="Genomic_DNA"/>
</dbReference>
<dbReference type="RefSeq" id="WP_015020594.1">
    <property type="nucleotide sequence ID" value="NC_018719.1"/>
</dbReference>
<dbReference type="PATRIC" id="fig|1237085.11.peg.3123"/>
<feature type="transmembrane region" description="Helical" evidence="6">
    <location>
        <begin position="160"/>
        <end position="179"/>
    </location>
</feature>
<dbReference type="KEGG" id="nga:Ngar_c31450"/>
<dbReference type="Proteomes" id="UP000008037">
    <property type="component" value="Chromosome"/>
</dbReference>
<dbReference type="InParanoid" id="K0IFB0"/>
<protein>
    <submittedName>
        <fullName evidence="8">Formate/nitrite transporter family protein</fullName>
    </submittedName>
</protein>
<sequence>MPDTLKTLSNLGVAKCKVNPAQGILMGWQAMSYLAFAALFAFVIMAAVAPDLSPGLGRFLMFVVFPGTSLVAVIILGANLVTGDYMTSGISLMTGQAKWREVFYQWSITHAGHWISGVVIGWMIIVGALMLAGPGYGEAFTNFLVNVGNLKVNVLTWDQLFWRAIFANWMVTMAVWGAFRTQEVIAKILLISFPLGTFFATGFEHSIVNHWVLSAAIWQGADYTWGQAMWNNLVPVTLGNIIGATFFMGMVYWYTGGMQKWLAADKWRQPHGTYRDLARAFKDAITLMIAFTAIMPAAIGAILLFGLEPAMGIQPGTNNPNWIEPIIVIGWFVGISLIVKWFLWPRRPWYKIPAT</sequence>
<dbReference type="OrthoDB" id="117182at2157"/>
<evidence type="ECO:0000256" key="5">
    <source>
        <dbReference type="ARBA" id="ARBA00049660"/>
    </source>
</evidence>
<evidence type="ECO:0000256" key="3">
    <source>
        <dbReference type="ARBA" id="ARBA00022989"/>
    </source>
</evidence>
<dbReference type="Pfam" id="PF01226">
    <property type="entry name" value="Form_Nir_trans"/>
    <property type="match status" value="1"/>
</dbReference>
<dbReference type="PANTHER" id="PTHR30520:SF6">
    <property type="entry name" value="FORMATE_NITRATE FAMILY TRANSPORTER (EUROFUNG)"/>
    <property type="match status" value="1"/>
</dbReference>
<dbReference type="InterPro" id="IPR000292">
    <property type="entry name" value="For/NO2_transpt"/>
</dbReference>
<feature type="transmembrane region" description="Helical" evidence="6">
    <location>
        <begin position="102"/>
        <end position="132"/>
    </location>
</feature>
<dbReference type="HOGENOM" id="CLU_036896_1_1_2"/>
<evidence type="ECO:0000256" key="4">
    <source>
        <dbReference type="ARBA" id="ARBA00023136"/>
    </source>
</evidence>
<keyword evidence="9" id="KW-1185">Reference proteome</keyword>
<keyword evidence="4 6" id="KW-0472">Membrane</keyword>
<feature type="domain" description="Rhodanese" evidence="7">
    <location>
        <begin position="251"/>
        <end position="270"/>
    </location>
</feature>
<feature type="transmembrane region" description="Helical" evidence="6">
    <location>
        <begin position="325"/>
        <end position="343"/>
    </location>
</feature>
<proteinExistence type="inferred from homology"/>
<evidence type="ECO:0000313" key="9">
    <source>
        <dbReference type="Proteomes" id="UP000008037"/>
    </source>
</evidence>
<evidence type="ECO:0000256" key="2">
    <source>
        <dbReference type="ARBA" id="ARBA00022692"/>
    </source>
</evidence>
<dbReference type="InterPro" id="IPR001763">
    <property type="entry name" value="Rhodanese-like_dom"/>
</dbReference>
<evidence type="ECO:0000313" key="8">
    <source>
        <dbReference type="EMBL" id="AFU60061.1"/>
    </source>
</evidence>
<feature type="transmembrane region" description="Helical" evidence="6">
    <location>
        <begin position="59"/>
        <end position="81"/>
    </location>
</feature>
<accession>K0IFB0</accession>
<evidence type="ECO:0000256" key="6">
    <source>
        <dbReference type="SAM" id="Phobius"/>
    </source>
</evidence>
<dbReference type="GeneID" id="13796955"/>
<name>K0IFB0_NITGG</name>
<feature type="transmembrane region" description="Helical" evidence="6">
    <location>
        <begin position="233"/>
        <end position="254"/>
    </location>
</feature>
<organism evidence="8 9">
    <name type="scientific">Nitrososphaera gargensis (strain Ga9.2)</name>
    <dbReference type="NCBI Taxonomy" id="1237085"/>
    <lineage>
        <taxon>Archaea</taxon>
        <taxon>Nitrososphaerota</taxon>
        <taxon>Nitrososphaeria</taxon>
        <taxon>Nitrososphaerales</taxon>
        <taxon>Nitrososphaeraceae</taxon>
        <taxon>Nitrososphaera</taxon>
    </lineage>
</organism>
<reference evidence="8 9" key="1">
    <citation type="journal article" date="2012" name="Environ. Microbiol.">
        <title>The genome of the ammonia-oxidizing Candidatus Nitrososphaera gargensis: insights into metabolic versatility and environmental adaptations.</title>
        <authorList>
            <person name="Spang A."/>
            <person name="Poehlein A."/>
            <person name="Offre P."/>
            <person name="Zumbragel S."/>
            <person name="Haider S."/>
            <person name="Rychlik N."/>
            <person name="Nowka B."/>
            <person name="Schmeisser C."/>
            <person name="Lebedeva E.V."/>
            <person name="Rattei T."/>
            <person name="Bohm C."/>
            <person name="Schmid M."/>
            <person name="Galushko A."/>
            <person name="Hatzenpichler R."/>
            <person name="Weinmaier T."/>
            <person name="Daniel R."/>
            <person name="Schleper C."/>
            <person name="Spieck E."/>
            <person name="Streit W."/>
            <person name="Wagner M."/>
        </authorList>
    </citation>
    <scope>NUCLEOTIDE SEQUENCE [LARGE SCALE GENOMIC DNA]</scope>
    <source>
        <strain evidence="9">Ga9.2</strain>
    </source>
</reference>
<dbReference type="PROSITE" id="PS50206">
    <property type="entry name" value="RHODANESE_3"/>
    <property type="match status" value="1"/>
</dbReference>
<keyword evidence="2 6" id="KW-0812">Transmembrane</keyword>
<feature type="transmembrane region" description="Helical" evidence="6">
    <location>
        <begin position="33"/>
        <end position="53"/>
    </location>
</feature>
<dbReference type="Gene3D" id="1.20.1080.10">
    <property type="entry name" value="Glycerol uptake facilitator protein"/>
    <property type="match status" value="1"/>
</dbReference>
<dbReference type="GO" id="GO:0015707">
    <property type="term" value="P:nitrite transport"/>
    <property type="evidence" value="ECO:0007669"/>
    <property type="project" value="TreeGrafter"/>
</dbReference>
<evidence type="ECO:0000259" key="7">
    <source>
        <dbReference type="PROSITE" id="PS50206"/>
    </source>
</evidence>
<gene>
    <name evidence="8" type="ordered locus">Ngar_c31450</name>
</gene>
<dbReference type="BioCyc" id="CNIT1237085:G1324-3145-MONOMER"/>
<dbReference type="GO" id="GO:0015513">
    <property type="term" value="F:high-affinity secondary active nitrite transmembrane transporter activity"/>
    <property type="evidence" value="ECO:0007669"/>
    <property type="project" value="TreeGrafter"/>
</dbReference>